<organism evidence="8 9">
    <name type="scientific">Neobacillus massiliamazoniensis</name>
    <dbReference type="NCBI Taxonomy" id="1499688"/>
    <lineage>
        <taxon>Bacteria</taxon>
        <taxon>Bacillati</taxon>
        <taxon>Bacillota</taxon>
        <taxon>Bacilli</taxon>
        <taxon>Bacillales</taxon>
        <taxon>Bacillaceae</taxon>
        <taxon>Neobacillus</taxon>
    </lineage>
</organism>
<dbReference type="RefSeq" id="WP_176699904.1">
    <property type="nucleotide sequence ID" value="NZ_CVRB01000005.1"/>
</dbReference>
<sequence>MNRPVKEDSYQISLQNIQYYSQHIHLGIEILLVIRGEIEVTVNQRSYHLAENDLLLINANHIRSINGNRENVVLSLRIPLQLIEQHYPIIHECYFDCNSSKEDNGMYLLFDQIRQLMAKILIAYYQKQDGSEIEIIGLINQLVTLLIRNFKTTHLKDSKFIEMKDERIREILAFIEKNYRIPISLEEIAKRHYLSLYYLSRYFKQEVGVSFSHYVKQVRLNSAVNELLYTDLNITQISINNGFPNIKAFNKAFKEKYNQTTPAEYRSLHKIESADIQDVNQINQSEQFTLVNSPHFLMEISKYISSDGKNVTLTEPAVSAVTIDLPQEAVFMMDKTSRLLAIGELEYALHEEVQAELKLIQELLQFEYVYFTNLFSPTFEITAPLFETGGLFYSIDAVISRFQKLGLIPFIRVEFEKEIVSSHDYLNRLGEFLKHSVSYFGKEFVGKWKFELVFSEWNETPQTFYPLFYQTVKKLVSAAQVGLNVPFSLEKGISAPITSFIKHFSDECELICFTCNPNEQLDFTDMRNSSFEGVKDYVKKSCMELKAKLQSAGLACIPIYLTNWNTLYGNTVDLSGSFFRSALIFKDMLDLMKEISGIGFWIDTHSLEKNNQHDENIEMNGVALLYYYQLKRPAFFNIQFAAKIGLQILAEGEGFLLTRGDQGYQLAIYNTSYVNPSYSVESFFLRSLTKEMKIMISGLPSGHYQIRKHILDRNNGAFYFNWHNLRDQDINDHEIITFLKQKAYPDLQIYEEVMDSDLFLQSTLTLNAIHLFEIRPLG</sequence>
<dbReference type="GO" id="GO:0016798">
    <property type="term" value="F:hydrolase activity, acting on glycosyl bonds"/>
    <property type="evidence" value="ECO:0007669"/>
    <property type="project" value="UniProtKB-KW"/>
</dbReference>
<dbReference type="GO" id="GO:0043565">
    <property type="term" value="F:sequence-specific DNA binding"/>
    <property type="evidence" value="ECO:0007669"/>
    <property type="project" value="InterPro"/>
</dbReference>
<evidence type="ECO:0000256" key="3">
    <source>
        <dbReference type="ARBA" id="ARBA00023015"/>
    </source>
</evidence>
<dbReference type="SMART" id="SM00342">
    <property type="entry name" value="HTH_ARAC"/>
    <property type="match status" value="1"/>
</dbReference>
<comment type="similarity">
    <text evidence="1">Belongs to the glycosyl hydrolase 39 family.</text>
</comment>
<dbReference type="Proteomes" id="UP000199087">
    <property type="component" value="Unassembled WGS sequence"/>
</dbReference>
<protein>
    <submittedName>
        <fullName evidence="8">AraC family transcriptional regulator</fullName>
    </submittedName>
</protein>
<dbReference type="GO" id="GO:0003700">
    <property type="term" value="F:DNA-binding transcription factor activity"/>
    <property type="evidence" value="ECO:0007669"/>
    <property type="project" value="InterPro"/>
</dbReference>
<dbReference type="InterPro" id="IPR017853">
    <property type="entry name" value="GH"/>
</dbReference>
<reference evidence="9" key="1">
    <citation type="submission" date="2015-05" db="EMBL/GenBank/DDBJ databases">
        <authorList>
            <person name="Urmite Genomes"/>
        </authorList>
    </citation>
    <scope>NUCLEOTIDE SEQUENCE [LARGE SCALE GENOMIC DNA]</scope>
    <source>
        <strain evidence="9">LF1</strain>
    </source>
</reference>
<dbReference type="Pfam" id="PF02311">
    <property type="entry name" value="AraC_binding"/>
    <property type="match status" value="1"/>
</dbReference>
<dbReference type="Gene3D" id="3.20.20.80">
    <property type="entry name" value="Glycosidases"/>
    <property type="match status" value="1"/>
</dbReference>
<evidence type="ECO:0000313" key="8">
    <source>
        <dbReference type="EMBL" id="CRK84611.1"/>
    </source>
</evidence>
<dbReference type="SUPFAM" id="SSF46689">
    <property type="entry name" value="Homeodomain-like"/>
    <property type="match status" value="2"/>
</dbReference>
<keyword evidence="9" id="KW-1185">Reference proteome</keyword>
<dbReference type="Gene3D" id="1.10.10.60">
    <property type="entry name" value="Homeodomain-like"/>
    <property type="match status" value="2"/>
</dbReference>
<evidence type="ECO:0000259" key="7">
    <source>
        <dbReference type="PROSITE" id="PS01124"/>
    </source>
</evidence>
<keyword evidence="3" id="KW-0805">Transcription regulation</keyword>
<dbReference type="InterPro" id="IPR014710">
    <property type="entry name" value="RmlC-like_jellyroll"/>
</dbReference>
<dbReference type="InterPro" id="IPR009057">
    <property type="entry name" value="Homeodomain-like_sf"/>
</dbReference>
<evidence type="ECO:0000256" key="5">
    <source>
        <dbReference type="ARBA" id="ARBA00023163"/>
    </source>
</evidence>
<dbReference type="InterPro" id="IPR003313">
    <property type="entry name" value="AraC-bd"/>
</dbReference>
<dbReference type="Pfam" id="PF01229">
    <property type="entry name" value="Glyco_hydro_39"/>
    <property type="match status" value="1"/>
</dbReference>
<keyword evidence="4" id="KW-0238">DNA-binding</keyword>
<dbReference type="EMBL" id="CVRB01000005">
    <property type="protein sequence ID" value="CRK84611.1"/>
    <property type="molecule type" value="Genomic_DNA"/>
</dbReference>
<dbReference type="InterPro" id="IPR018060">
    <property type="entry name" value="HTH_AraC"/>
</dbReference>
<dbReference type="InterPro" id="IPR037923">
    <property type="entry name" value="HTH-like"/>
</dbReference>
<keyword evidence="6" id="KW-0326">Glycosidase</keyword>
<dbReference type="Gene3D" id="2.60.40.1500">
    <property type="entry name" value="Glycosyl hydrolase domain, family 39"/>
    <property type="match status" value="1"/>
</dbReference>
<feature type="domain" description="HTH araC/xylS-type" evidence="7">
    <location>
        <begin position="169"/>
        <end position="267"/>
    </location>
</feature>
<evidence type="ECO:0000256" key="6">
    <source>
        <dbReference type="ARBA" id="ARBA00023295"/>
    </source>
</evidence>
<dbReference type="AlphaFoldDB" id="A0A0U1P322"/>
<dbReference type="PROSITE" id="PS01124">
    <property type="entry name" value="HTH_ARAC_FAMILY_2"/>
    <property type="match status" value="1"/>
</dbReference>
<evidence type="ECO:0000313" key="9">
    <source>
        <dbReference type="Proteomes" id="UP000199087"/>
    </source>
</evidence>
<accession>A0A0U1P322</accession>
<name>A0A0U1P322_9BACI</name>
<dbReference type="PANTHER" id="PTHR43280:SF2">
    <property type="entry name" value="HTH-TYPE TRANSCRIPTIONAL REGULATOR EXSA"/>
    <property type="match status" value="1"/>
</dbReference>
<keyword evidence="2" id="KW-0378">Hydrolase</keyword>
<dbReference type="InterPro" id="IPR049166">
    <property type="entry name" value="GH39_cat"/>
</dbReference>
<gene>
    <name evidence="8" type="ORF">BN000_04654</name>
</gene>
<proteinExistence type="inferred from homology"/>
<dbReference type="SUPFAM" id="SSF51215">
    <property type="entry name" value="Regulatory protein AraC"/>
    <property type="match status" value="1"/>
</dbReference>
<dbReference type="Pfam" id="PF12833">
    <property type="entry name" value="HTH_18"/>
    <property type="match status" value="1"/>
</dbReference>
<dbReference type="PANTHER" id="PTHR43280">
    <property type="entry name" value="ARAC-FAMILY TRANSCRIPTIONAL REGULATOR"/>
    <property type="match status" value="1"/>
</dbReference>
<dbReference type="Gene3D" id="2.60.120.10">
    <property type="entry name" value="Jelly Rolls"/>
    <property type="match status" value="1"/>
</dbReference>
<dbReference type="STRING" id="1499688.BN000_04654"/>
<evidence type="ECO:0000256" key="1">
    <source>
        <dbReference type="ARBA" id="ARBA00008875"/>
    </source>
</evidence>
<dbReference type="SUPFAM" id="SSF51011">
    <property type="entry name" value="Glycosyl hydrolase domain"/>
    <property type="match status" value="1"/>
</dbReference>
<keyword evidence="5" id="KW-0804">Transcription</keyword>
<evidence type="ECO:0000256" key="2">
    <source>
        <dbReference type="ARBA" id="ARBA00022801"/>
    </source>
</evidence>
<evidence type="ECO:0000256" key="4">
    <source>
        <dbReference type="ARBA" id="ARBA00023125"/>
    </source>
</evidence>
<dbReference type="SUPFAM" id="SSF51445">
    <property type="entry name" value="(Trans)glycosidases"/>
    <property type="match status" value="1"/>
</dbReference>